<dbReference type="AlphaFoldDB" id="A0A1A8SFX0"/>
<organism evidence="1">
    <name type="scientific">Nothobranchius rachovii</name>
    <name type="common">bluefin notho</name>
    <dbReference type="NCBI Taxonomy" id="451742"/>
    <lineage>
        <taxon>Eukaryota</taxon>
        <taxon>Metazoa</taxon>
        <taxon>Chordata</taxon>
        <taxon>Craniata</taxon>
        <taxon>Vertebrata</taxon>
        <taxon>Euteleostomi</taxon>
        <taxon>Actinopterygii</taxon>
        <taxon>Neopterygii</taxon>
        <taxon>Teleostei</taxon>
        <taxon>Neoteleostei</taxon>
        <taxon>Acanthomorphata</taxon>
        <taxon>Ovalentaria</taxon>
        <taxon>Atherinomorphae</taxon>
        <taxon>Cyprinodontiformes</taxon>
        <taxon>Nothobranchiidae</taxon>
        <taxon>Nothobranchius</taxon>
    </lineage>
</organism>
<protein>
    <submittedName>
        <fullName evidence="1">ADP-ribosylation factor-like 2</fullName>
    </submittedName>
</protein>
<sequence length="64" mass="7839">SVLCCWRRSNCIHYYRFRPFFWLKVALMTRCCRETVIDIKSKILRGRKVILVLGRCFYINNLKH</sequence>
<reference evidence="1" key="1">
    <citation type="submission" date="2016-05" db="EMBL/GenBank/DDBJ databases">
        <authorList>
            <person name="Lavstsen T."/>
            <person name="Jespersen J.S."/>
        </authorList>
    </citation>
    <scope>NUCLEOTIDE SEQUENCE</scope>
    <source>
        <tissue evidence="1">Brain</tissue>
    </source>
</reference>
<proteinExistence type="predicted"/>
<gene>
    <name evidence="1" type="primary">ARL2</name>
</gene>
<accession>A0A1A8SFX0</accession>
<feature type="non-terminal residue" evidence="1">
    <location>
        <position position="1"/>
    </location>
</feature>
<reference evidence="1" key="2">
    <citation type="submission" date="2016-06" db="EMBL/GenBank/DDBJ databases">
        <title>The genome of a short-lived fish provides insights into sex chromosome evolution and the genetic control of aging.</title>
        <authorList>
            <person name="Reichwald K."/>
            <person name="Felder M."/>
            <person name="Petzold A."/>
            <person name="Koch P."/>
            <person name="Groth M."/>
            <person name="Platzer M."/>
        </authorList>
    </citation>
    <scope>NUCLEOTIDE SEQUENCE</scope>
    <source>
        <tissue evidence="1">Brain</tissue>
    </source>
</reference>
<name>A0A1A8SFX0_9TELE</name>
<dbReference type="EMBL" id="HAEI01014762">
    <property type="protein sequence ID" value="SBS17231.1"/>
    <property type="molecule type" value="Transcribed_RNA"/>
</dbReference>
<evidence type="ECO:0000313" key="1">
    <source>
        <dbReference type="EMBL" id="SBS17231.1"/>
    </source>
</evidence>